<dbReference type="GO" id="GO:0036396">
    <property type="term" value="C:RNA N6-methyladenosine methyltransferase complex"/>
    <property type="evidence" value="ECO:0007669"/>
    <property type="project" value="TreeGrafter"/>
</dbReference>
<keyword evidence="3" id="KW-0808">Transferase</keyword>
<dbReference type="GeneID" id="64635944"/>
<dbReference type="GO" id="GO:0001734">
    <property type="term" value="F:mRNA m(6)A methyltransferase activity"/>
    <property type="evidence" value="ECO:0007669"/>
    <property type="project" value="UniProtKB-EC"/>
</dbReference>
<dbReference type="Proteomes" id="UP000807769">
    <property type="component" value="Unassembled WGS sequence"/>
</dbReference>
<evidence type="ECO:0000313" key="8">
    <source>
        <dbReference type="Proteomes" id="UP000807769"/>
    </source>
</evidence>
<comment type="catalytic activity">
    <reaction evidence="5">
        <text>an adenosine in mRNA + S-adenosyl-L-methionine = an N(6)-methyladenosine in mRNA + S-adenosyl-L-homocysteine + H(+)</text>
        <dbReference type="Rhea" id="RHEA:55584"/>
        <dbReference type="Rhea" id="RHEA-COMP:12414"/>
        <dbReference type="Rhea" id="RHEA-COMP:12417"/>
        <dbReference type="ChEBI" id="CHEBI:15378"/>
        <dbReference type="ChEBI" id="CHEBI:57856"/>
        <dbReference type="ChEBI" id="CHEBI:59789"/>
        <dbReference type="ChEBI" id="CHEBI:74411"/>
        <dbReference type="ChEBI" id="CHEBI:74449"/>
        <dbReference type="EC" id="2.1.1.348"/>
    </reaction>
</comment>
<gene>
    <name evidence="7" type="ORF">BJ212DRAFT_1553182</name>
</gene>
<dbReference type="EC" id="2.1.1.348" evidence="1"/>
<comment type="caution">
    <text evidence="7">The sequence shown here is derived from an EMBL/GenBank/DDBJ whole genome shotgun (WGS) entry which is preliminary data.</text>
</comment>
<organism evidence="7 8">
    <name type="scientific">Suillus subaureus</name>
    <dbReference type="NCBI Taxonomy" id="48587"/>
    <lineage>
        <taxon>Eukaryota</taxon>
        <taxon>Fungi</taxon>
        <taxon>Dikarya</taxon>
        <taxon>Basidiomycota</taxon>
        <taxon>Agaricomycotina</taxon>
        <taxon>Agaricomycetes</taxon>
        <taxon>Agaricomycetidae</taxon>
        <taxon>Boletales</taxon>
        <taxon>Suillineae</taxon>
        <taxon>Suillaceae</taxon>
        <taxon>Suillus</taxon>
    </lineage>
</organism>
<dbReference type="GO" id="GO:0032259">
    <property type="term" value="P:methylation"/>
    <property type="evidence" value="ECO:0007669"/>
    <property type="project" value="UniProtKB-KW"/>
</dbReference>
<sequence>MKEHMPVGVKTRTDAAVNLAHFPPWTNWGLDTGVIMSEVREISHKLDEVYGLIERMCPGRWKIENFGRKHNTRPG</sequence>
<protein>
    <recommendedName>
        <fullName evidence="1">mRNA m(6)A methyltransferase</fullName>
        <ecNumber evidence="1">2.1.1.348</ecNumber>
    </recommendedName>
</protein>
<dbReference type="GO" id="GO:0005634">
    <property type="term" value="C:nucleus"/>
    <property type="evidence" value="ECO:0007669"/>
    <property type="project" value="TreeGrafter"/>
</dbReference>
<comment type="similarity">
    <text evidence="6">Belongs to the MT-A70-like family.</text>
</comment>
<name>A0A9P7JG28_9AGAM</name>
<keyword evidence="8" id="KW-1185">Reference proteome</keyword>
<dbReference type="RefSeq" id="XP_041195773.1">
    <property type="nucleotide sequence ID" value="XM_041341928.1"/>
</dbReference>
<evidence type="ECO:0000313" key="7">
    <source>
        <dbReference type="EMBL" id="KAG1820502.1"/>
    </source>
</evidence>
<proteinExistence type="inferred from homology"/>
<dbReference type="InterPro" id="IPR007757">
    <property type="entry name" value="MT-A70-like"/>
</dbReference>
<dbReference type="PROSITE" id="PS51143">
    <property type="entry name" value="MT_A70"/>
    <property type="match status" value="1"/>
</dbReference>
<dbReference type="PANTHER" id="PTHR12829">
    <property type="entry name" value="N6-ADENOSINE-METHYLTRANSFERASE"/>
    <property type="match status" value="1"/>
</dbReference>
<evidence type="ECO:0000256" key="2">
    <source>
        <dbReference type="ARBA" id="ARBA00022603"/>
    </source>
</evidence>
<dbReference type="PANTHER" id="PTHR12829:SF7">
    <property type="entry name" value="N6-ADENOSINE-METHYLTRANSFERASE CATALYTIC SUBUNIT"/>
    <property type="match status" value="1"/>
</dbReference>
<evidence type="ECO:0000256" key="4">
    <source>
        <dbReference type="ARBA" id="ARBA00022691"/>
    </source>
</evidence>
<accession>A0A9P7JG28</accession>
<dbReference type="OrthoDB" id="2901683at2759"/>
<keyword evidence="2" id="KW-0489">Methyltransferase</keyword>
<reference evidence="7" key="1">
    <citation type="journal article" date="2020" name="New Phytol.">
        <title>Comparative genomics reveals dynamic genome evolution in host specialist ectomycorrhizal fungi.</title>
        <authorList>
            <person name="Lofgren L.A."/>
            <person name="Nguyen N.H."/>
            <person name="Vilgalys R."/>
            <person name="Ruytinx J."/>
            <person name="Liao H.L."/>
            <person name="Branco S."/>
            <person name="Kuo A."/>
            <person name="LaButti K."/>
            <person name="Lipzen A."/>
            <person name="Andreopoulos W."/>
            <person name="Pangilinan J."/>
            <person name="Riley R."/>
            <person name="Hundley H."/>
            <person name="Na H."/>
            <person name="Barry K."/>
            <person name="Grigoriev I.V."/>
            <person name="Stajich J.E."/>
            <person name="Kennedy P.G."/>
        </authorList>
    </citation>
    <scope>NUCLEOTIDE SEQUENCE</scope>
    <source>
        <strain evidence="7">MN1</strain>
    </source>
</reference>
<dbReference type="Pfam" id="PF05063">
    <property type="entry name" value="MT-A70"/>
    <property type="match status" value="1"/>
</dbReference>
<evidence type="ECO:0000256" key="6">
    <source>
        <dbReference type="PROSITE-ProRule" id="PRU00489"/>
    </source>
</evidence>
<evidence type="ECO:0000256" key="1">
    <source>
        <dbReference type="ARBA" id="ARBA00012160"/>
    </source>
</evidence>
<evidence type="ECO:0000256" key="3">
    <source>
        <dbReference type="ARBA" id="ARBA00022679"/>
    </source>
</evidence>
<dbReference type="EMBL" id="JABBWG010000008">
    <property type="protein sequence ID" value="KAG1820502.1"/>
    <property type="molecule type" value="Genomic_DNA"/>
</dbReference>
<keyword evidence="4" id="KW-0949">S-adenosyl-L-methionine</keyword>
<dbReference type="AlphaFoldDB" id="A0A9P7JG28"/>
<evidence type="ECO:0000256" key="5">
    <source>
        <dbReference type="ARBA" id="ARBA00048957"/>
    </source>
</evidence>